<dbReference type="HOGENOM" id="CLU_1938994_0_0_1"/>
<evidence type="ECO:0000313" key="2">
    <source>
        <dbReference type="Proteomes" id="UP000054018"/>
    </source>
</evidence>
<dbReference type="Proteomes" id="UP000054018">
    <property type="component" value="Unassembled WGS sequence"/>
</dbReference>
<dbReference type="AlphaFoldDB" id="A0A0C9ZHQ1"/>
<dbReference type="EMBL" id="KN833782">
    <property type="protein sequence ID" value="KIK19513.1"/>
    <property type="molecule type" value="Genomic_DNA"/>
</dbReference>
<accession>A0A0C9ZHQ1</accession>
<organism evidence="1 2">
    <name type="scientific">Pisolithus microcarpus 441</name>
    <dbReference type="NCBI Taxonomy" id="765257"/>
    <lineage>
        <taxon>Eukaryota</taxon>
        <taxon>Fungi</taxon>
        <taxon>Dikarya</taxon>
        <taxon>Basidiomycota</taxon>
        <taxon>Agaricomycotina</taxon>
        <taxon>Agaricomycetes</taxon>
        <taxon>Agaricomycetidae</taxon>
        <taxon>Boletales</taxon>
        <taxon>Sclerodermatineae</taxon>
        <taxon>Pisolithaceae</taxon>
        <taxon>Pisolithus</taxon>
    </lineage>
</organism>
<evidence type="ECO:0000313" key="1">
    <source>
        <dbReference type="EMBL" id="KIK19513.1"/>
    </source>
</evidence>
<protein>
    <submittedName>
        <fullName evidence="1">Uncharacterized protein</fullName>
    </submittedName>
</protein>
<keyword evidence="2" id="KW-1185">Reference proteome</keyword>
<proteinExistence type="predicted"/>
<reference evidence="1 2" key="1">
    <citation type="submission" date="2014-04" db="EMBL/GenBank/DDBJ databases">
        <authorList>
            <consortium name="DOE Joint Genome Institute"/>
            <person name="Kuo A."/>
            <person name="Kohler A."/>
            <person name="Costa M.D."/>
            <person name="Nagy L.G."/>
            <person name="Floudas D."/>
            <person name="Copeland A."/>
            <person name="Barry K.W."/>
            <person name="Cichocki N."/>
            <person name="Veneault-Fourrey C."/>
            <person name="LaButti K."/>
            <person name="Lindquist E.A."/>
            <person name="Lipzen A."/>
            <person name="Lundell T."/>
            <person name="Morin E."/>
            <person name="Murat C."/>
            <person name="Sun H."/>
            <person name="Tunlid A."/>
            <person name="Henrissat B."/>
            <person name="Grigoriev I.V."/>
            <person name="Hibbett D.S."/>
            <person name="Martin F."/>
            <person name="Nordberg H.P."/>
            <person name="Cantor M.N."/>
            <person name="Hua S.X."/>
        </authorList>
    </citation>
    <scope>NUCLEOTIDE SEQUENCE [LARGE SCALE GENOMIC DNA]</scope>
    <source>
        <strain evidence="1 2">441</strain>
    </source>
</reference>
<sequence length="130" mass="14695">MARMASLAFHLTRGVSYLRMSPFSVEKSRVGNAGELCHNATILVSETYRGSSSSEESWSGIVESTLGWPPTSSRSMTTMRVYGITKNGIEQKTFGLLRTLNYRHVIIEHEYLVLLQVDRKSDYDVLQSWS</sequence>
<gene>
    <name evidence="1" type="ORF">PISMIDRAFT_622245</name>
</gene>
<name>A0A0C9ZHQ1_9AGAM</name>
<reference evidence="2" key="2">
    <citation type="submission" date="2015-01" db="EMBL/GenBank/DDBJ databases">
        <title>Evolutionary Origins and Diversification of the Mycorrhizal Mutualists.</title>
        <authorList>
            <consortium name="DOE Joint Genome Institute"/>
            <consortium name="Mycorrhizal Genomics Consortium"/>
            <person name="Kohler A."/>
            <person name="Kuo A."/>
            <person name="Nagy L.G."/>
            <person name="Floudas D."/>
            <person name="Copeland A."/>
            <person name="Barry K.W."/>
            <person name="Cichocki N."/>
            <person name="Veneault-Fourrey C."/>
            <person name="LaButti K."/>
            <person name="Lindquist E.A."/>
            <person name="Lipzen A."/>
            <person name="Lundell T."/>
            <person name="Morin E."/>
            <person name="Murat C."/>
            <person name="Riley R."/>
            <person name="Ohm R."/>
            <person name="Sun H."/>
            <person name="Tunlid A."/>
            <person name="Henrissat B."/>
            <person name="Grigoriev I.V."/>
            <person name="Hibbett D.S."/>
            <person name="Martin F."/>
        </authorList>
    </citation>
    <scope>NUCLEOTIDE SEQUENCE [LARGE SCALE GENOMIC DNA]</scope>
    <source>
        <strain evidence="2">441</strain>
    </source>
</reference>